<dbReference type="EMBL" id="QEFD01000052">
    <property type="protein sequence ID" value="PVU77076.1"/>
    <property type="molecule type" value="Genomic_DNA"/>
</dbReference>
<reference evidence="1 2" key="1">
    <citation type="journal article" date="2015" name="Appl. Environ. Microbiol.">
        <title>Nanoarchaeota, Their Sulfolobales Host, and Nanoarchaeota Virus Distribution across Yellowstone National Park Hot Springs.</title>
        <authorList>
            <person name="Munson-McGee J.H."/>
            <person name="Field E.K."/>
            <person name="Bateson M."/>
            <person name="Rooney C."/>
            <person name="Stepanauskas R."/>
            <person name="Young M.J."/>
        </authorList>
    </citation>
    <scope>NUCLEOTIDE SEQUENCE [LARGE SCALE GENOMIC DNA]</scope>
    <source>
        <strain evidence="1">SCGC AC-742_N10</strain>
    </source>
</reference>
<comment type="caution">
    <text evidence="1">The sequence shown here is derived from an EMBL/GenBank/DDBJ whole genome shotgun (WGS) entry which is preliminary data.</text>
</comment>
<evidence type="ECO:0000313" key="1">
    <source>
        <dbReference type="EMBL" id="PVU77076.1"/>
    </source>
</evidence>
<accession>A0A2T9XAF7</accession>
<dbReference type="InterPro" id="IPR016618">
    <property type="entry name" value="UCP014422"/>
</dbReference>
<evidence type="ECO:0000313" key="2">
    <source>
        <dbReference type="Proteomes" id="UP000245638"/>
    </source>
</evidence>
<dbReference type="AlphaFoldDB" id="A0A2T9XAF7"/>
<proteinExistence type="predicted"/>
<dbReference type="Proteomes" id="UP000245638">
    <property type="component" value="Unassembled WGS sequence"/>
</dbReference>
<organism evidence="1 2">
    <name type="scientific">Acidianus hospitalis</name>
    <dbReference type="NCBI Taxonomy" id="563177"/>
    <lineage>
        <taxon>Archaea</taxon>
        <taxon>Thermoproteota</taxon>
        <taxon>Thermoprotei</taxon>
        <taxon>Sulfolobales</taxon>
        <taxon>Sulfolobaceae</taxon>
        <taxon>Acidianus</taxon>
    </lineage>
</organism>
<dbReference type="RefSeq" id="WP_048054811.1">
    <property type="nucleotide sequence ID" value="NC_015518.1"/>
</dbReference>
<gene>
    <name evidence="1" type="ORF">DDW13_01500</name>
</gene>
<protein>
    <submittedName>
        <fullName evidence="1">Uncharacterized protein</fullName>
    </submittedName>
</protein>
<name>A0A2T9XAF7_9CREN</name>
<sequence>MKLKLPPRIKVLEALGAIADGRIAKVDDHYIVTSSEGDRKYTVKVEGEKVFSDDNGTKFRNYIGYPIIAVLMLEGKLPFDKRISEALKGIDWKKLNETYKNYSIVERIIKEKVSKEKGINESEIDGIIESVLNELRRHSFYKAT</sequence>
<dbReference type="PIRSF" id="PIRSF014422">
    <property type="entry name" value="UCP014422"/>
    <property type="match status" value="1"/>
</dbReference>